<dbReference type="Gene3D" id="3.40.630.30">
    <property type="match status" value="1"/>
</dbReference>
<dbReference type="RefSeq" id="XP_002945872.1">
    <property type="nucleotide sequence ID" value="XM_002945826.1"/>
</dbReference>
<dbReference type="SUPFAM" id="SSF55729">
    <property type="entry name" value="Acyl-CoA N-acyltransferases (Nat)"/>
    <property type="match status" value="1"/>
</dbReference>
<reference evidence="2 3" key="1">
    <citation type="journal article" date="2010" name="Science">
        <title>Genomic analysis of organismal complexity in the multicellular green alga Volvox carteri.</title>
        <authorList>
            <person name="Prochnik S.E."/>
            <person name="Umen J."/>
            <person name="Nedelcu A.M."/>
            <person name="Hallmann A."/>
            <person name="Miller S.M."/>
            <person name="Nishii I."/>
            <person name="Ferris P."/>
            <person name="Kuo A."/>
            <person name="Mitros T."/>
            <person name="Fritz-Laylin L.K."/>
            <person name="Hellsten U."/>
            <person name="Chapman J."/>
            <person name="Simakov O."/>
            <person name="Rensing S.A."/>
            <person name="Terry A."/>
            <person name="Pangilinan J."/>
            <person name="Kapitonov V."/>
            <person name="Jurka J."/>
            <person name="Salamov A."/>
            <person name="Shapiro H."/>
            <person name="Schmutz J."/>
            <person name="Grimwood J."/>
            <person name="Lindquist E."/>
            <person name="Lucas S."/>
            <person name="Grigoriev I.V."/>
            <person name="Schmitt R."/>
            <person name="Kirk D."/>
            <person name="Rokhsar D.S."/>
        </authorList>
    </citation>
    <scope>NUCLEOTIDE SEQUENCE [LARGE SCALE GENOMIC DNA]</scope>
    <source>
        <strain evidence="3">f. Nagariensis / Eve</strain>
    </source>
</reference>
<proteinExistence type="predicted"/>
<dbReference type="EMBL" id="GL378323">
    <property type="protein sequence ID" value="EFJ52867.1"/>
    <property type="molecule type" value="Genomic_DNA"/>
</dbReference>
<dbReference type="InParanoid" id="D8TIC5"/>
<keyword evidence="3" id="KW-1185">Reference proteome</keyword>
<protein>
    <recommendedName>
        <fullName evidence="4">N-acetyltransferase domain-containing protein</fullName>
    </recommendedName>
</protein>
<dbReference type="InterPro" id="IPR052523">
    <property type="entry name" value="Trichothecene_AcTrans"/>
</dbReference>
<dbReference type="GeneID" id="9625420"/>
<dbReference type="KEGG" id="vcn:VOLCADRAFT_86272"/>
<dbReference type="Proteomes" id="UP000001058">
    <property type="component" value="Unassembled WGS sequence"/>
</dbReference>
<dbReference type="OrthoDB" id="535144at2759"/>
<dbReference type="PANTHER" id="PTHR42791:SF1">
    <property type="entry name" value="N-ACETYLTRANSFERASE DOMAIN-CONTAINING PROTEIN"/>
    <property type="match status" value="1"/>
</dbReference>
<evidence type="ECO:0000256" key="1">
    <source>
        <dbReference type="SAM" id="MobiDB-lite"/>
    </source>
</evidence>
<evidence type="ECO:0000313" key="3">
    <source>
        <dbReference type="Proteomes" id="UP000001058"/>
    </source>
</evidence>
<accession>D8TIC5</accession>
<organism evidence="3">
    <name type="scientific">Volvox carteri f. nagariensis</name>
    <dbReference type="NCBI Taxonomy" id="3068"/>
    <lineage>
        <taxon>Eukaryota</taxon>
        <taxon>Viridiplantae</taxon>
        <taxon>Chlorophyta</taxon>
        <taxon>core chlorophytes</taxon>
        <taxon>Chlorophyceae</taxon>
        <taxon>CS clade</taxon>
        <taxon>Chlamydomonadales</taxon>
        <taxon>Volvocaceae</taxon>
        <taxon>Volvox</taxon>
    </lineage>
</organism>
<evidence type="ECO:0008006" key="4">
    <source>
        <dbReference type="Google" id="ProtNLM"/>
    </source>
</evidence>
<gene>
    <name evidence="2" type="ORF">VOLCADRAFT_86272</name>
</gene>
<dbReference type="AlphaFoldDB" id="D8TIC5"/>
<name>D8TIC5_VOLCA</name>
<dbReference type="InterPro" id="IPR016181">
    <property type="entry name" value="Acyl_CoA_acyltransferase"/>
</dbReference>
<feature type="region of interest" description="Disordered" evidence="1">
    <location>
        <begin position="253"/>
        <end position="272"/>
    </location>
</feature>
<sequence>MCYGLMHRAASLAAGGARPGVRTRSCGGRSIMVSSISQMVDLSTLDKVERLGASSDKPTEAVRRSLDVIAEAFVSQPCTALYLADPASRGLSFWRTMAEEILLSQPADNRPLYVLMSGETQPFAAALAYTWRPGQPFSIPRTDAMVRPELEADWEACGDLWYKLLMDTYNKYGAFINIDFIGVVPGRVGGGLGRRLLDAILHDADMNRRAAFLAACGRRNEEWYTRHGFQRLHYYYSAVSGLPGHSAVTSTPALGHMPTTHPPGVSGSFPQPPSKLTIGAHTPRGAAAGRDTSRTVVPGLFC</sequence>
<evidence type="ECO:0000313" key="2">
    <source>
        <dbReference type="EMBL" id="EFJ52867.1"/>
    </source>
</evidence>
<dbReference type="PANTHER" id="PTHR42791">
    <property type="entry name" value="GNAT FAMILY ACETYLTRANSFERASE"/>
    <property type="match status" value="1"/>
</dbReference>